<gene>
    <name evidence="1" type="ORF">A0J61_04103</name>
</gene>
<dbReference type="InParanoid" id="A0A1C7NFJ0"/>
<dbReference type="AlphaFoldDB" id="A0A1C7NFJ0"/>
<reference evidence="1 2" key="1">
    <citation type="submission" date="2016-03" db="EMBL/GenBank/DDBJ databases">
        <title>Choanephora cucurbitarum.</title>
        <authorList>
            <person name="Min B."/>
            <person name="Park H."/>
            <person name="Park J.-H."/>
            <person name="Shin H.-D."/>
            <person name="Choi I.-G."/>
        </authorList>
    </citation>
    <scope>NUCLEOTIDE SEQUENCE [LARGE SCALE GENOMIC DNA]</scope>
    <source>
        <strain evidence="1 2">KUS-F28377</strain>
    </source>
</reference>
<protein>
    <submittedName>
        <fullName evidence="1">Uncharacterized protein</fullName>
    </submittedName>
</protein>
<proteinExistence type="predicted"/>
<evidence type="ECO:0000313" key="2">
    <source>
        <dbReference type="Proteomes" id="UP000093000"/>
    </source>
</evidence>
<sequence>MRVKQVNLLASEEDVTRIIKTIVAENFAVTHLNNQGRTSFFANKFPEVTITDATHGINNTSY</sequence>
<comment type="caution">
    <text evidence="1">The sequence shown here is derived from an EMBL/GenBank/DDBJ whole genome shotgun (WGS) entry which is preliminary data.</text>
</comment>
<name>A0A1C7NFJ0_9FUNG</name>
<keyword evidence="2" id="KW-1185">Reference proteome</keyword>
<evidence type="ECO:0000313" key="1">
    <source>
        <dbReference type="EMBL" id="OBZ87847.1"/>
    </source>
</evidence>
<dbReference type="EMBL" id="LUGH01000193">
    <property type="protein sequence ID" value="OBZ87847.1"/>
    <property type="molecule type" value="Genomic_DNA"/>
</dbReference>
<dbReference type="Proteomes" id="UP000093000">
    <property type="component" value="Unassembled WGS sequence"/>
</dbReference>
<accession>A0A1C7NFJ0</accession>
<organism evidence="1 2">
    <name type="scientific">Choanephora cucurbitarum</name>
    <dbReference type="NCBI Taxonomy" id="101091"/>
    <lineage>
        <taxon>Eukaryota</taxon>
        <taxon>Fungi</taxon>
        <taxon>Fungi incertae sedis</taxon>
        <taxon>Mucoromycota</taxon>
        <taxon>Mucoromycotina</taxon>
        <taxon>Mucoromycetes</taxon>
        <taxon>Mucorales</taxon>
        <taxon>Mucorineae</taxon>
        <taxon>Choanephoraceae</taxon>
        <taxon>Choanephoroideae</taxon>
        <taxon>Choanephora</taxon>
    </lineage>
</organism>